<evidence type="ECO:0000256" key="8">
    <source>
        <dbReference type="ARBA" id="ARBA00022842"/>
    </source>
</evidence>
<evidence type="ECO:0000256" key="2">
    <source>
        <dbReference type="ARBA" id="ARBA00009747"/>
    </source>
</evidence>
<evidence type="ECO:0000256" key="7">
    <source>
        <dbReference type="ARBA" id="ARBA00022840"/>
    </source>
</evidence>
<evidence type="ECO:0000256" key="3">
    <source>
        <dbReference type="ARBA" id="ARBA00022679"/>
    </source>
</evidence>
<dbReference type="GO" id="GO:0046872">
    <property type="term" value="F:metal ion binding"/>
    <property type="evidence" value="ECO:0007669"/>
    <property type="project" value="UniProtKB-KW"/>
</dbReference>
<keyword evidence="4" id="KW-0548">Nucleotidyltransferase</keyword>
<evidence type="ECO:0000256" key="6">
    <source>
        <dbReference type="ARBA" id="ARBA00022741"/>
    </source>
</evidence>
<dbReference type="GO" id="GO:0005524">
    <property type="term" value="F:ATP binding"/>
    <property type="evidence" value="ECO:0007669"/>
    <property type="project" value="UniProtKB-KW"/>
</dbReference>
<evidence type="ECO:0000256" key="5">
    <source>
        <dbReference type="ARBA" id="ARBA00022723"/>
    </source>
</evidence>
<evidence type="ECO:0000256" key="1">
    <source>
        <dbReference type="ARBA" id="ARBA00001946"/>
    </source>
</evidence>
<evidence type="ECO:0000256" key="4">
    <source>
        <dbReference type="ARBA" id="ARBA00022695"/>
    </source>
</evidence>
<evidence type="ECO:0008006" key="10">
    <source>
        <dbReference type="Google" id="ProtNLM"/>
    </source>
</evidence>
<comment type="similarity">
    <text evidence="2">Belongs to the SELO family.</text>
</comment>
<comment type="cofactor">
    <cofactor evidence="1">
        <name>Mg(2+)</name>
        <dbReference type="ChEBI" id="CHEBI:18420"/>
    </cofactor>
</comment>
<keyword evidence="7" id="KW-0067">ATP-binding</keyword>
<organism evidence="9">
    <name type="scientific">marine metagenome</name>
    <dbReference type="NCBI Taxonomy" id="408172"/>
    <lineage>
        <taxon>unclassified sequences</taxon>
        <taxon>metagenomes</taxon>
        <taxon>ecological metagenomes</taxon>
    </lineage>
</organism>
<dbReference type="EMBL" id="UINC01080970">
    <property type="protein sequence ID" value="SVC24406.1"/>
    <property type="molecule type" value="Genomic_DNA"/>
</dbReference>
<dbReference type="AlphaFoldDB" id="A0A382KJS9"/>
<evidence type="ECO:0000313" key="9">
    <source>
        <dbReference type="EMBL" id="SVC24406.1"/>
    </source>
</evidence>
<keyword evidence="5" id="KW-0479">Metal-binding</keyword>
<dbReference type="Pfam" id="PF02696">
    <property type="entry name" value="SelO"/>
    <property type="match status" value="1"/>
</dbReference>
<name>A0A382KJS9_9ZZZZ</name>
<dbReference type="PANTHER" id="PTHR32057:SF14">
    <property type="entry name" value="PROTEIN ADENYLYLTRANSFERASE SELO, MITOCHONDRIAL"/>
    <property type="match status" value="1"/>
</dbReference>
<dbReference type="GO" id="GO:0070733">
    <property type="term" value="F:AMPylase activity"/>
    <property type="evidence" value="ECO:0007669"/>
    <property type="project" value="TreeGrafter"/>
</dbReference>
<feature type="non-terminal residue" evidence="9">
    <location>
        <position position="264"/>
    </location>
</feature>
<reference evidence="9" key="1">
    <citation type="submission" date="2018-05" db="EMBL/GenBank/DDBJ databases">
        <authorList>
            <person name="Lanie J.A."/>
            <person name="Ng W.-L."/>
            <person name="Kazmierczak K.M."/>
            <person name="Andrzejewski T.M."/>
            <person name="Davidsen T.M."/>
            <person name="Wayne K.J."/>
            <person name="Tettelin H."/>
            <person name="Glass J.I."/>
            <person name="Rusch D."/>
            <person name="Podicherti R."/>
            <person name="Tsui H.-C.T."/>
            <person name="Winkler M.E."/>
        </authorList>
    </citation>
    <scope>NUCLEOTIDE SEQUENCE</scope>
</reference>
<keyword evidence="8" id="KW-0460">Magnesium</keyword>
<dbReference type="PANTHER" id="PTHR32057">
    <property type="entry name" value="PROTEIN ADENYLYLTRANSFERASE SELO, MITOCHONDRIAL"/>
    <property type="match status" value="1"/>
</dbReference>
<keyword evidence="3" id="KW-0808">Transferase</keyword>
<keyword evidence="6" id="KW-0547">Nucleotide-binding</keyword>
<proteinExistence type="inferred from homology"/>
<accession>A0A382KJS9</accession>
<sequence>MTTKPHFNFDNSFARSLEGFFVSCQAEPAVAPKLLQFNHELAEELGLDPVALDSEAGLAIFSGNVTPEGSEPLAQAYAGHQFGGFASQLGDGRALLLGEVIDIQKRRRDIQLKGSGRTPFSRGGDGKAALGPVLREYLVGEAMHALGIPTTRALAAVSTGEHVYRETPLPGAILTRVAASHIRVGTFELGAARGDVDKVRKLADYAIARHYPDTANTENPYLAFFEAVADAQAALVARWMNIGFIHGVMNTDNMTISGETIDYG</sequence>
<protein>
    <recommendedName>
        <fullName evidence="10">YdiU family protein</fullName>
    </recommendedName>
</protein>
<gene>
    <name evidence="9" type="ORF">METZ01_LOCUS277260</name>
</gene>
<dbReference type="InterPro" id="IPR003846">
    <property type="entry name" value="SelO"/>
</dbReference>